<comment type="caution">
    <text evidence="2">The sequence shown here is derived from an EMBL/GenBank/DDBJ whole genome shotgun (WGS) entry which is preliminary data.</text>
</comment>
<evidence type="ECO:0000313" key="3">
    <source>
        <dbReference type="Proteomes" id="UP001165587"/>
    </source>
</evidence>
<feature type="domain" description="AbiEi antitoxin N-terminal" evidence="1">
    <location>
        <begin position="16"/>
        <end position="56"/>
    </location>
</feature>
<dbReference type="Pfam" id="PF13338">
    <property type="entry name" value="AbiEi_4"/>
    <property type="match status" value="1"/>
</dbReference>
<dbReference type="InterPro" id="IPR025159">
    <property type="entry name" value="AbiEi_N"/>
</dbReference>
<accession>A0AA41XGW6</accession>
<evidence type="ECO:0000313" key="2">
    <source>
        <dbReference type="EMBL" id="MCS5724706.1"/>
    </source>
</evidence>
<dbReference type="EMBL" id="JANLCK010000001">
    <property type="protein sequence ID" value="MCS5724706.1"/>
    <property type="molecule type" value="Genomic_DNA"/>
</dbReference>
<evidence type="ECO:0000259" key="1">
    <source>
        <dbReference type="Pfam" id="PF13338"/>
    </source>
</evidence>
<proteinExistence type="predicted"/>
<name>A0AA41XGW6_9MICO</name>
<dbReference type="RefSeq" id="WP_259525135.1">
    <property type="nucleotide sequence ID" value="NZ_JANLCK010000001.1"/>
</dbReference>
<reference evidence="2" key="1">
    <citation type="submission" date="2022-08" db="EMBL/GenBank/DDBJ databases">
        <authorList>
            <person name="Deng Y."/>
            <person name="Han X.-F."/>
            <person name="Zhang Y.-Q."/>
        </authorList>
    </citation>
    <scope>NUCLEOTIDE SEQUENCE</scope>
    <source>
        <strain evidence="2">CPCC 203407</strain>
    </source>
</reference>
<dbReference type="Proteomes" id="UP001165587">
    <property type="component" value="Unassembled WGS sequence"/>
</dbReference>
<gene>
    <name evidence="2" type="ORF">N1028_02225</name>
</gene>
<organism evidence="2 3">
    <name type="scientific">Herbiconiux oxytropis</name>
    <dbReference type="NCBI Taxonomy" id="2970915"/>
    <lineage>
        <taxon>Bacteria</taxon>
        <taxon>Bacillati</taxon>
        <taxon>Actinomycetota</taxon>
        <taxon>Actinomycetes</taxon>
        <taxon>Micrococcales</taxon>
        <taxon>Microbacteriaceae</taxon>
        <taxon>Herbiconiux</taxon>
    </lineage>
</organism>
<protein>
    <submittedName>
        <fullName evidence="2">Type IV toxin-antitoxin system AbiEi family antitoxin domain-containing protein</fullName>
    </submittedName>
</protein>
<keyword evidence="3" id="KW-1185">Reference proteome</keyword>
<sequence length="246" mass="25662">MRAVDALEVLELLGSTQRGLVTTAQARESGLSGVDLSRLTDSSKLLRVRHGVYALPSAGADRLQDLRGAWLAASANGDVVVSGASAAVVHGLGDLVPAAHEFTASVRRQSTLPDLRFHRAELSDDDVTVVDGLPVTTVVRTAADLAASLLDSDHLAGVLSAGVENLDVDVEELAQALSPYAARYGFDSGRALLAEVAPGYVAAAIGSAVRTAVTRSPQFRKQALKLLAEPDGAKTLLSFLEERLAS</sequence>
<dbReference type="AlphaFoldDB" id="A0AA41XGW6"/>